<comment type="caution">
    <text evidence="2">The sequence shown here is derived from an EMBL/GenBank/DDBJ whole genome shotgun (WGS) entry which is preliminary data.</text>
</comment>
<evidence type="ECO:0000313" key="3">
    <source>
        <dbReference type="Proteomes" id="UP001144396"/>
    </source>
</evidence>
<dbReference type="RefSeq" id="WP_281884515.1">
    <property type="nucleotide sequence ID" value="NZ_BSDP01000001.1"/>
</dbReference>
<accession>A0A9W6FPR4</accession>
<gene>
    <name evidence="2" type="ORF">ARHIZOSPH14_19770</name>
</gene>
<keyword evidence="3" id="KW-1185">Reference proteome</keyword>
<evidence type="ECO:0000256" key="1">
    <source>
        <dbReference type="SAM" id="MobiDB-lite"/>
    </source>
</evidence>
<feature type="region of interest" description="Disordered" evidence="1">
    <location>
        <begin position="754"/>
        <end position="773"/>
    </location>
</feature>
<name>A0A9W6FPR4_9MICO</name>
<reference evidence="2" key="1">
    <citation type="submission" date="2022-12" db="EMBL/GenBank/DDBJ databases">
        <title>Reference genome sequencing for broad-spectrum identification of bacterial and archaeal isolates by mass spectrometry.</title>
        <authorList>
            <person name="Sekiguchi Y."/>
            <person name="Tourlousse D.M."/>
        </authorList>
    </citation>
    <scope>NUCLEOTIDE SEQUENCE</scope>
    <source>
        <strain evidence="2">14</strain>
    </source>
</reference>
<feature type="compositionally biased region" description="Basic and acidic residues" evidence="1">
    <location>
        <begin position="352"/>
        <end position="361"/>
    </location>
</feature>
<dbReference type="EMBL" id="BSDP01000001">
    <property type="protein sequence ID" value="GLI27735.1"/>
    <property type="molecule type" value="Genomic_DNA"/>
</dbReference>
<feature type="region of interest" description="Disordered" evidence="1">
    <location>
        <begin position="450"/>
        <end position="490"/>
    </location>
</feature>
<proteinExistence type="predicted"/>
<dbReference type="Proteomes" id="UP001144396">
    <property type="component" value="Unassembled WGS sequence"/>
</dbReference>
<protein>
    <submittedName>
        <fullName evidence="2">Uncharacterized protein</fullName>
    </submittedName>
</protein>
<organism evidence="2 3">
    <name type="scientific">Agromyces rhizosphaerae</name>
    <dbReference type="NCBI Taxonomy" id="88374"/>
    <lineage>
        <taxon>Bacteria</taxon>
        <taxon>Bacillati</taxon>
        <taxon>Actinomycetota</taxon>
        <taxon>Actinomycetes</taxon>
        <taxon>Micrococcales</taxon>
        <taxon>Microbacteriaceae</taxon>
        <taxon>Agromyces</taxon>
    </lineage>
</organism>
<evidence type="ECO:0000313" key="2">
    <source>
        <dbReference type="EMBL" id="GLI27735.1"/>
    </source>
</evidence>
<feature type="region of interest" description="Disordered" evidence="1">
    <location>
        <begin position="510"/>
        <end position="529"/>
    </location>
</feature>
<sequence>MNENAIFTAIPAGRIDGERLLVTIFVTPKLSTGAGPGVLLPLTDFPAFADWPSTVREAVWQLEVSGVGTVEGFPLDTPVEPDSNAWAEVLGGTSVGEAEFQHFEQATVHSYPVGQVASGITTLFTDVVTMHSAEHPTIAGLRGILHEFDPQERLGGLERELGRRGAIKQMLSDLRGQQGGPGAPARAVDFEALKGAADAPAVALAAATAFYDRTDDPWSEQAITADMPKPVPPEFHSFVSRCADYPELLRHLGLALDVWIKDDQAITAHGDIQVVDAGGVSPLDQLVHPPAARPKTFFHRTDDVWAPASRTENQDIIDGSLAIDLDDRFDLEQVDPDGAAMKVSELLRTLQRQDEARKAPAERSMTPDDATLPALRSTGVVFARRNRAAELVGQFDRSAAHEQARTSGDPADLDVADVTRGWRIDVQDLDGGAKEWFSLHERRGEYRLVQPAPGENQPVPPPVALSVQPEPDEGYLKGATTSSDDPDPAADQYLHETLAGWDGWSLAVKRPGRPQREVDSVPEDADREVKDSGFPLAAEFGVVQGSLPRLRFGRHYRFRIRAVDLAGGSIPDEQLDQAHERELPGTYQRWEPVPSPAVVPLTQFTEGESLMRMVIRSTRDVPVATYVGLPRVEGLAGHEPSGREGIVYRIENERHLAPPLGSMQLAETHGEFDAALDGGAADVAAQFAIAAKESGNYLTLAGAAVVNHLGAPPTVLTGERGQVLAEGEYVVHDTPALDLPYLPDPLSRGLSLTTLPGEPGGSTRTEPWPTGGPGWHERLPIRIRIEEGTGAAQFDAAKRLLTVRLPKATLAVVRLASVLEKEDLRLLRVWNLLDESLAPAPDSRVIEAVEGRNWMLTPWSELTVVHAVEKPLEDPSIVLDGRPLRALAETFSRLPGAVHNHAASTGRIDIDATWVDPVDDVMQDKWVEHDKGAHVGDFELEASEQQARIDRDAAPATTTVGPTHLVRHEFGDTKHRWVDYRATATTRFREYFPPEITGDPALVTATGPVLAQVDVPSSARPDAPLVKYIVPTWEWHEEHLGVRGASMAVRRVRTGGGLRVYLGRPWFSSGPDELLGVVLRTQPWVTWRDDLVREIVGSELLHTVADEWAGRALRAEGERPVGPQSASASLVAHAAARGRREFVDPVAGLRIRTREERFLADAAREVASRRAADPRFVATGVADATAALIEDHFGLFAGTGPEGRRFTTAWGADPVFTGGPMGSGPFIHQFALRTAVGSVRLAEVNDHVTVVGHQPEYDEGRGLWYCDLQVDAGDAYTPFVQLALARYQQHSVPSVELSTVVKADFVQLVPRRESTYVVTAKRDAVAVTLAGPLGIPQHAATLPNPETRVAASRRVEAWIERLPAGATGDLDWELVGDTFGLDVVLTLAQARGASLGNVQWAGVVPLPDTQPGDRLRVRLAEYEVHRGDPLGLPLFASGKVRDLRLVYADELPLT</sequence>
<feature type="region of interest" description="Disordered" evidence="1">
    <location>
        <begin position="352"/>
        <end position="371"/>
    </location>
</feature>